<sequence>MVNFSKRRYWIVSLILQYFPSRPFVESIFYSRIVHNPSDFNLFNSLGGGICNGGTGAKGGAGAGTTAAVGGVAARALDKSGRDLARISVCRDYRGKSSSGSDNATWELKDSPWLPELFSGTSDMGLLPVPYPPFGVSSLSFLGGLAPPLFINTLRALLRDSMLRLVLAISRVRFISRKVLDRLVEPIDESSNCFCEPTRACRKGLGVQKGRSRKTIGESLSALGELQLLAES</sequence>
<dbReference type="Proteomes" id="UP000011115">
    <property type="component" value="Unassembled WGS sequence"/>
</dbReference>
<dbReference type="EnsemblPlants" id="PGSC0003DMT400091473">
    <property type="protein sequence ID" value="PGSC0003DMT400091473"/>
    <property type="gene ID" value="PGSC0003DMG400041044"/>
</dbReference>
<evidence type="ECO:0000313" key="1">
    <source>
        <dbReference type="EnsemblPlants" id="PGSC0003DMT400091473"/>
    </source>
</evidence>
<dbReference type="AlphaFoldDB" id="M1DMP6"/>
<evidence type="ECO:0000313" key="2">
    <source>
        <dbReference type="Proteomes" id="UP000011115"/>
    </source>
</evidence>
<protein>
    <submittedName>
        <fullName evidence="1">Uncharacterized protein</fullName>
    </submittedName>
</protein>
<dbReference type="InParanoid" id="M1DMP6"/>
<reference evidence="2" key="1">
    <citation type="journal article" date="2011" name="Nature">
        <title>Genome sequence and analysis of the tuber crop potato.</title>
        <authorList>
            <consortium name="The Potato Genome Sequencing Consortium"/>
        </authorList>
    </citation>
    <scope>NUCLEOTIDE SEQUENCE [LARGE SCALE GENOMIC DNA]</scope>
    <source>
        <strain evidence="2">cv. DM1-3 516 R44</strain>
    </source>
</reference>
<keyword evidence="2" id="KW-1185">Reference proteome</keyword>
<dbReference type="PaxDb" id="4113-PGSC0003DMT400091473"/>
<proteinExistence type="predicted"/>
<name>M1DMP6_SOLTU</name>
<accession>M1DMP6</accession>
<organism evidence="1 2">
    <name type="scientific">Solanum tuberosum</name>
    <name type="common">Potato</name>
    <dbReference type="NCBI Taxonomy" id="4113"/>
    <lineage>
        <taxon>Eukaryota</taxon>
        <taxon>Viridiplantae</taxon>
        <taxon>Streptophyta</taxon>
        <taxon>Embryophyta</taxon>
        <taxon>Tracheophyta</taxon>
        <taxon>Spermatophyta</taxon>
        <taxon>Magnoliopsida</taxon>
        <taxon>eudicotyledons</taxon>
        <taxon>Gunneridae</taxon>
        <taxon>Pentapetalae</taxon>
        <taxon>asterids</taxon>
        <taxon>lamiids</taxon>
        <taxon>Solanales</taxon>
        <taxon>Solanaceae</taxon>
        <taxon>Solanoideae</taxon>
        <taxon>Solaneae</taxon>
        <taxon>Solanum</taxon>
    </lineage>
</organism>
<dbReference type="HOGENOM" id="CLU_1196627_0_0_1"/>
<reference evidence="1" key="2">
    <citation type="submission" date="2015-06" db="UniProtKB">
        <authorList>
            <consortium name="EnsemblPlants"/>
        </authorList>
    </citation>
    <scope>IDENTIFICATION</scope>
    <source>
        <strain evidence="1">DM1-3 516 R44</strain>
    </source>
</reference>
<dbReference type="Gramene" id="PGSC0003DMT400091473">
    <property type="protein sequence ID" value="PGSC0003DMT400091473"/>
    <property type="gene ID" value="PGSC0003DMG400041044"/>
</dbReference>